<dbReference type="SMART" id="SM00318">
    <property type="entry name" value="SNc"/>
    <property type="match status" value="1"/>
</dbReference>
<keyword evidence="2" id="KW-0255">Endonuclease</keyword>
<feature type="signal peptide" evidence="4">
    <location>
        <begin position="1"/>
        <end position="23"/>
    </location>
</feature>
<dbReference type="Proteomes" id="UP000625210">
    <property type="component" value="Unassembled WGS sequence"/>
</dbReference>
<gene>
    <name evidence="6" type="ORF">GCM10011571_17010</name>
</gene>
<dbReference type="SUPFAM" id="SSF50199">
    <property type="entry name" value="Staphylococcal nuclease"/>
    <property type="match status" value="1"/>
</dbReference>
<feature type="chain" id="PRO_5038854339" description="TNase-like domain-containing protein" evidence="4">
    <location>
        <begin position="24"/>
        <end position="253"/>
    </location>
</feature>
<dbReference type="EMBL" id="BMHQ01000005">
    <property type="protein sequence ID" value="GGE15997.1"/>
    <property type="molecule type" value="Genomic_DNA"/>
</dbReference>
<evidence type="ECO:0000256" key="4">
    <source>
        <dbReference type="SAM" id="SignalP"/>
    </source>
</evidence>
<dbReference type="GO" id="GO:0004519">
    <property type="term" value="F:endonuclease activity"/>
    <property type="evidence" value="ECO:0007669"/>
    <property type="project" value="UniProtKB-KW"/>
</dbReference>
<keyword evidence="4" id="KW-0732">Signal</keyword>
<dbReference type="Gene3D" id="2.40.50.90">
    <property type="match status" value="1"/>
</dbReference>
<dbReference type="InterPro" id="IPR035451">
    <property type="entry name" value="Ada-like_dom_sf"/>
</dbReference>
<dbReference type="Gene3D" id="3.40.10.10">
    <property type="entry name" value="DNA Methylphosphotriester Repair Domain"/>
    <property type="match status" value="1"/>
</dbReference>
<comment type="caution">
    <text evidence="6">The sequence shown here is derived from an EMBL/GenBank/DDBJ whole genome shotgun (WGS) entry which is preliminary data.</text>
</comment>
<evidence type="ECO:0000313" key="7">
    <source>
        <dbReference type="Proteomes" id="UP000625210"/>
    </source>
</evidence>
<dbReference type="SUPFAM" id="SSF57884">
    <property type="entry name" value="Ada DNA repair protein, N-terminal domain (N-Ada 10)"/>
    <property type="match status" value="1"/>
</dbReference>
<evidence type="ECO:0000256" key="2">
    <source>
        <dbReference type="ARBA" id="ARBA00022759"/>
    </source>
</evidence>
<dbReference type="PANTHER" id="PTHR12302:SF3">
    <property type="entry name" value="SERINE_THREONINE-PROTEIN KINASE 31"/>
    <property type="match status" value="1"/>
</dbReference>
<feature type="domain" description="TNase-like" evidence="5">
    <location>
        <begin position="42"/>
        <end position="174"/>
    </location>
</feature>
<dbReference type="GO" id="GO:0016787">
    <property type="term" value="F:hydrolase activity"/>
    <property type="evidence" value="ECO:0007669"/>
    <property type="project" value="UniProtKB-KW"/>
</dbReference>
<dbReference type="PROSITE" id="PS50830">
    <property type="entry name" value="TNASE_3"/>
    <property type="match status" value="1"/>
</dbReference>
<name>A0A8J2Y965_9BACL</name>
<evidence type="ECO:0000313" key="6">
    <source>
        <dbReference type="EMBL" id="GGE15997.1"/>
    </source>
</evidence>
<reference evidence="6" key="1">
    <citation type="journal article" date="2014" name="Int. J. Syst. Evol. Microbiol.">
        <title>Complete genome sequence of Corynebacterium casei LMG S-19264T (=DSM 44701T), isolated from a smear-ripened cheese.</title>
        <authorList>
            <consortium name="US DOE Joint Genome Institute (JGI-PGF)"/>
            <person name="Walter F."/>
            <person name="Albersmeier A."/>
            <person name="Kalinowski J."/>
            <person name="Ruckert C."/>
        </authorList>
    </citation>
    <scope>NUCLEOTIDE SEQUENCE</scope>
    <source>
        <strain evidence="6">CGMCC 1.15179</strain>
    </source>
</reference>
<evidence type="ECO:0000256" key="3">
    <source>
        <dbReference type="ARBA" id="ARBA00022801"/>
    </source>
</evidence>
<keyword evidence="1" id="KW-0540">Nuclease</keyword>
<keyword evidence="3" id="KW-0378">Hydrolase</keyword>
<protein>
    <recommendedName>
        <fullName evidence="5">TNase-like domain-containing protein</fullName>
    </recommendedName>
</protein>
<dbReference type="PROSITE" id="PS51257">
    <property type="entry name" value="PROKAR_LIPOPROTEIN"/>
    <property type="match status" value="1"/>
</dbReference>
<dbReference type="PANTHER" id="PTHR12302">
    <property type="entry name" value="EBNA2 BINDING PROTEIN P100"/>
    <property type="match status" value="1"/>
</dbReference>
<dbReference type="InterPro" id="IPR035437">
    <property type="entry name" value="SNase_OB-fold_sf"/>
</dbReference>
<sequence>MNNERNDWMKRVCVLIFALVALAGCSFNQDMPVKAPAIDSTNRTEVKLLEHIDGDTTKFNVDGKEETVRYLLYDTPETRHPDLGKQPLGPEASDYVKKLLTEADKIELEFDVEKRDKYDRMLAYVYVDGKSVQEEVLKKGLARVGYIYESRRHLDDFRKAEDIAQEKKIGVWECPGYVTDDGFNPDKWCKDGNKPDEGNKGKFIASKDSKVYHEVGCPGAKMIKPENAVYFKSEQVAKDSGRRMCHSDGCPLN</sequence>
<organism evidence="6 7">
    <name type="scientific">Marinithermofilum abyssi</name>
    <dbReference type="NCBI Taxonomy" id="1571185"/>
    <lineage>
        <taxon>Bacteria</taxon>
        <taxon>Bacillati</taxon>
        <taxon>Bacillota</taxon>
        <taxon>Bacilli</taxon>
        <taxon>Bacillales</taxon>
        <taxon>Thermoactinomycetaceae</taxon>
        <taxon>Marinithermofilum</taxon>
    </lineage>
</organism>
<dbReference type="InterPro" id="IPR016071">
    <property type="entry name" value="Staphylococal_nuclease_OB-fold"/>
</dbReference>
<proteinExistence type="predicted"/>
<evidence type="ECO:0000256" key="1">
    <source>
        <dbReference type="ARBA" id="ARBA00022722"/>
    </source>
</evidence>
<keyword evidence="7" id="KW-1185">Reference proteome</keyword>
<evidence type="ECO:0000259" key="5">
    <source>
        <dbReference type="PROSITE" id="PS50830"/>
    </source>
</evidence>
<dbReference type="Pfam" id="PF00565">
    <property type="entry name" value="SNase"/>
    <property type="match status" value="1"/>
</dbReference>
<accession>A0A8J2Y965</accession>
<dbReference type="AlphaFoldDB" id="A0A8J2Y965"/>
<reference evidence="6" key="2">
    <citation type="submission" date="2020-09" db="EMBL/GenBank/DDBJ databases">
        <authorList>
            <person name="Sun Q."/>
            <person name="Zhou Y."/>
        </authorList>
    </citation>
    <scope>NUCLEOTIDE SEQUENCE</scope>
    <source>
        <strain evidence="6">CGMCC 1.15179</strain>
    </source>
</reference>